<protein>
    <submittedName>
        <fullName evidence="1">Uncharacterized protein</fullName>
    </submittedName>
</protein>
<evidence type="ECO:0000313" key="2">
    <source>
        <dbReference type="Proteomes" id="UP000597444"/>
    </source>
</evidence>
<organism evidence="1 2">
    <name type="scientific">Reticulibacter mediterranei</name>
    <dbReference type="NCBI Taxonomy" id="2778369"/>
    <lineage>
        <taxon>Bacteria</taxon>
        <taxon>Bacillati</taxon>
        <taxon>Chloroflexota</taxon>
        <taxon>Ktedonobacteria</taxon>
        <taxon>Ktedonobacterales</taxon>
        <taxon>Reticulibacteraceae</taxon>
        <taxon>Reticulibacter</taxon>
    </lineage>
</organism>
<evidence type="ECO:0000313" key="1">
    <source>
        <dbReference type="EMBL" id="GHP00291.1"/>
    </source>
</evidence>
<dbReference type="EMBL" id="BNJK01000002">
    <property type="protein sequence ID" value="GHP00291.1"/>
    <property type="molecule type" value="Genomic_DNA"/>
</dbReference>
<sequence length="67" mass="7639">MSSFSSPSQWWSFLRPQVAACAIIAVWDYIHFRDLQRLLLLLALGQADLALLKSILRPFLRASHLGE</sequence>
<dbReference type="Proteomes" id="UP000597444">
    <property type="component" value="Unassembled WGS sequence"/>
</dbReference>
<keyword evidence="2" id="KW-1185">Reference proteome</keyword>
<name>A0A8J3J0W7_9CHLR</name>
<accession>A0A8J3J0W7</accession>
<gene>
    <name evidence="1" type="ORF">KSF_103380</name>
</gene>
<comment type="caution">
    <text evidence="1">The sequence shown here is derived from an EMBL/GenBank/DDBJ whole genome shotgun (WGS) entry which is preliminary data.</text>
</comment>
<dbReference type="RefSeq" id="WP_220210834.1">
    <property type="nucleotide sequence ID" value="NZ_BNJK01000002.1"/>
</dbReference>
<proteinExistence type="predicted"/>
<reference evidence="1" key="1">
    <citation type="submission" date="2020-10" db="EMBL/GenBank/DDBJ databases">
        <title>Taxonomic study of unclassified bacteria belonging to the class Ktedonobacteria.</title>
        <authorList>
            <person name="Yabe S."/>
            <person name="Wang C.M."/>
            <person name="Zheng Y."/>
            <person name="Sakai Y."/>
            <person name="Cavaletti L."/>
            <person name="Monciardini P."/>
            <person name="Donadio S."/>
        </authorList>
    </citation>
    <scope>NUCLEOTIDE SEQUENCE</scope>
    <source>
        <strain evidence="1">ID150040</strain>
    </source>
</reference>
<dbReference type="AlphaFoldDB" id="A0A8J3J0W7"/>